<name>A0A8S5RCM7_9VIRU</name>
<evidence type="ECO:0000313" key="1">
    <source>
        <dbReference type="EMBL" id="DAE28740.1"/>
    </source>
</evidence>
<accession>A0A8S5RCM7</accession>
<organism evidence="1">
    <name type="scientific">virus sp. ctmTa7</name>
    <dbReference type="NCBI Taxonomy" id="2828255"/>
    <lineage>
        <taxon>Viruses</taxon>
    </lineage>
</organism>
<proteinExistence type="predicted"/>
<protein>
    <submittedName>
        <fullName evidence="1">Uncharacterized protein</fullName>
    </submittedName>
</protein>
<dbReference type="EMBL" id="BK059091">
    <property type="protein sequence ID" value="DAE28740.1"/>
    <property type="molecule type" value="Genomic_DNA"/>
</dbReference>
<sequence length="73" mass="8764">MVGTLKEITENYEKLHRLEMINTILRRTSEYVSDIVGRVCDDFDDCEEFEDYITESVIKHVKENFEVLEKYIK</sequence>
<reference evidence="1" key="1">
    <citation type="journal article" date="2021" name="Proc. Natl. Acad. Sci. U.S.A.">
        <title>A Catalog of Tens of Thousands of Viruses from Human Metagenomes Reveals Hidden Associations with Chronic Diseases.</title>
        <authorList>
            <person name="Tisza M.J."/>
            <person name="Buck C.B."/>
        </authorList>
    </citation>
    <scope>NUCLEOTIDE SEQUENCE</scope>
    <source>
        <strain evidence="1">CtmTa7</strain>
    </source>
</reference>